<name>A0ACC3S588_9PEZI</name>
<evidence type="ECO:0000313" key="2">
    <source>
        <dbReference type="Proteomes" id="UP001320706"/>
    </source>
</evidence>
<sequence length="542" mass="61407">MALRGLLDDASAFVGKYAAKGGFETRYTALNEPKGGDEEQARQSSRAGKYIAVHRFTPHGFQGDLLRVPGYLHLVLPAAKRDVNLCRAIVSASALDYPTPAIVGWEREKDEKFHVSKIVGIEMFLNDLTPRSDDDLVIIADGTQNWFQLRPQVLLDRYYAINERADARIGSKLGRAAYEEGISQQIVFLAQKKCSPWTANDPPCYAVPESTLPKDINGIRTDVEMAGEQNPYKRIRPRYLSSGVAIGPVWAMRRLFTEAAARARHDPQSGTDDEIFGQIFAEQELYRELMRQQYQGAFGRFASWLSALTHRRDDLVSQHLHVVEDLATQLNRSLEYGIGLDYESNIGLATAYAEDDTEYLTRGDLMQVRAAAQERKIDPSRVEHLQDDISVSLPPFWTFQSRENLPRERAWKDVPLFTDMRTGNAPAIINHDAKDDGLEQRRAQWWPKTWFHEHAREIFSVHLNEPVGPVAIAGPKNGNPREWWAMDNWRGGVRHVDGHKGDYELYGSGSRGSWFRYEDICTGTENDVFGDGKGAWYLPAEH</sequence>
<dbReference type="Proteomes" id="UP001320706">
    <property type="component" value="Unassembled WGS sequence"/>
</dbReference>
<reference evidence="1" key="1">
    <citation type="submission" date="2024-02" db="EMBL/GenBank/DDBJ databases">
        <title>Metagenome Assembled Genome of Zalaria obscura JY119.</title>
        <authorList>
            <person name="Vighnesh L."/>
            <person name="Jagadeeshwari U."/>
            <person name="Venkata Ramana C."/>
            <person name="Sasikala C."/>
        </authorList>
    </citation>
    <scope>NUCLEOTIDE SEQUENCE</scope>
    <source>
        <strain evidence="1">JY119</strain>
    </source>
</reference>
<proteinExistence type="predicted"/>
<keyword evidence="2" id="KW-1185">Reference proteome</keyword>
<dbReference type="EMBL" id="JAMKPW020000041">
    <property type="protein sequence ID" value="KAK8196763.1"/>
    <property type="molecule type" value="Genomic_DNA"/>
</dbReference>
<accession>A0ACC3S588</accession>
<organism evidence="1 2">
    <name type="scientific">Zalaria obscura</name>
    <dbReference type="NCBI Taxonomy" id="2024903"/>
    <lineage>
        <taxon>Eukaryota</taxon>
        <taxon>Fungi</taxon>
        <taxon>Dikarya</taxon>
        <taxon>Ascomycota</taxon>
        <taxon>Pezizomycotina</taxon>
        <taxon>Dothideomycetes</taxon>
        <taxon>Dothideomycetidae</taxon>
        <taxon>Dothideales</taxon>
        <taxon>Zalariaceae</taxon>
        <taxon>Zalaria</taxon>
    </lineage>
</organism>
<protein>
    <submittedName>
        <fullName evidence="1">Uncharacterized protein</fullName>
    </submittedName>
</protein>
<comment type="caution">
    <text evidence="1">The sequence shown here is derived from an EMBL/GenBank/DDBJ whole genome shotgun (WGS) entry which is preliminary data.</text>
</comment>
<gene>
    <name evidence="1" type="ORF">M8818_006930</name>
</gene>
<evidence type="ECO:0000313" key="1">
    <source>
        <dbReference type="EMBL" id="KAK8196763.1"/>
    </source>
</evidence>